<organism evidence="1 3">
    <name type="scientific">Dickeya dianthicola</name>
    <dbReference type="NCBI Taxonomy" id="204039"/>
    <lineage>
        <taxon>Bacteria</taxon>
        <taxon>Pseudomonadati</taxon>
        <taxon>Pseudomonadota</taxon>
        <taxon>Gammaproteobacteria</taxon>
        <taxon>Enterobacterales</taxon>
        <taxon>Pectobacteriaceae</taxon>
        <taxon>Dickeya</taxon>
    </lineage>
</organism>
<dbReference type="AlphaFoldDB" id="A0AAP2D3N7"/>
<accession>A0AAP2D3N7</accession>
<evidence type="ECO:0000313" key="1">
    <source>
        <dbReference type="EMBL" id="PWD72212.1"/>
    </source>
</evidence>
<dbReference type="EMBL" id="QZDO01000018">
    <property type="protein sequence ID" value="RJL75447.1"/>
    <property type="molecule type" value="Genomic_DNA"/>
</dbReference>
<dbReference type="EMBL" id="QESZ01000019">
    <property type="protein sequence ID" value="PWD72212.1"/>
    <property type="molecule type" value="Genomic_DNA"/>
</dbReference>
<evidence type="ECO:0000313" key="2">
    <source>
        <dbReference type="EMBL" id="RJL75447.1"/>
    </source>
</evidence>
<proteinExistence type="predicted"/>
<keyword evidence="4" id="KW-1185">Reference proteome</keyword>
<evidence type="ECO:0008006" key="5">
    <source>
        <dbReference type="Google" id="ProtNLM"/>
    </source>
</evidence>
<dbReference type="InterPro" id="IPR011050">
    <property type="entry name" value="Pectin_lyase_fold/virulence"/>
</dbReference>
<dbReference type="Gene3D" id="2.160.20.10">
    <property type="entry name" value="Single-stranded right-handed beta-helix, Pectin lyase-like"/>
    <property type="match status" value="1"/>
</dbReference>
<evidence type="ECO:0000313" key="3">
    <source>
        <dbReference type="Proteomes" id="UP000245055"/>
    </source>
</evidence>
<sequence>MERRELAKKIFYVVGGSLAGASVLKSQANELKYQSEAQHVDIASLYRSNNSLHDTVNILQFGTMNDASSAFYQALLYINKRGGGNLLVPNGNYFFNRTVEIRIGCKISIYTSSNTIMTMSENEDMFNIIGSEHAAFRIFGNGEFIYSGPKTESASCIRFISLNNGGVYASSSFECNGRLRFRKGKNEWKYALHLTDVRDVVLIGPQFDGLNLPGKMSEQIGVYVQTKNSASVSWVISDLQFNDMNTAFYIESNTVPGAEGFKFFNCDMVGVKCGIFFKNNAKYYPPQIEIVGCHMNGYGSLINVDKVLSIHIVGGLFYRKGGSDGAFLEFDSVQDVSIVGASFCLTGKETDVPCILIKSTDGISGFFRISDCHFWANKRKKPFLKILGEINTLLLSNSSKDSSGKWIDTSEMSSFRDNIHVDTNTISLSEIDKGEIWGGSIDCAMGIVDLRNALPGIVYLKNATALKKIFGGRINSIYVLISDSVLELQYGVNITNGSEVGKGKKKISVIFDGENYTII</sequence>
<name>A0AAP2D3N7_9GAMM</name>
<protein>
    <recommendedName>
        <fullName evidence="5">Pectate lyase superfamily protein domain-containing protein</fullName>
    </recommendedName>
</protein>
<dbReference type="GeneID" id="49321306"/>
<gene>
    <name evidence="2" type="ORF">D5077_06100</name>
    <name evidence="1" type="ORF">DF213_13865</name>
</gene>
<dbReference type="InterPro" id="IPR012334">
    <property type="entry name" value="Pectin_lyas_fold"/>
</dbReference>
<reference evidence="2 4" key="2">
    <citation type="submission" date="2018-09" db="EMBL/GenBank/DDBJ databases">
        <title>Phylogenetic diversity of Pectobacterium and Dickeya strains causing blackleg disease of potato in Morocco.</title>
        <authorList>
            <person name="Oulghazi S."/>
            <person name="Moumni M."/>
            <person name="Faure D."/>
        </authorList>
    </citation>
    <scope>NUCLEOTIDE SEQUENCE [LARGE SCALE GENOMIC DNA]</scope>
    <source>
        <strain evidence="2 4">S4.16.03.LID</strain>
    </source>
</reference>
<dbReference type="RefSeq" id="WP_024108522.1">
    <property type="nucleotide sequence ID" value="NZ_CP031560.1"/>
</dbReference>
<reference evidence="1 3" key="1">
    <citation type="submission" date="2018-05" db="EMBL/GenBank/DDBJ databases">
        <title>Genomic diversity of pathogens causing Blackleg of Potato in Pakistan.</title>
        <authorList>
            <person name="Sarfraz S."/>
            <person name="Riaz K."/>
            <person name="Oulghazi S."/>
            <person name="Cigna J."/>
            <person name="Sahi S.T."/>
            <person name="Khan S.H."/>
            <person name="Hameed A."/>
            <person name="Faure D."/>
        </authorList>
    </citation>
    <scope>NUCLEOTIDE SEQUENCE [LARGE SCALE GENOMIC DNA]</scope>
    <source>
        <strain evidence="1 3">SS70</strain>
    </source>
</reference>
<dbReference type="Proteomes" id="UP000245055">
    <property type="component" value="Unassembled WGS sequence"/>
</dbReference>
<evidence type="ECO:0000313" key="4">
    <source>
        <dbReference type="Proteomes" id="UP000266633"/>
    </source>
</evidence>
<comment type="caution">
    <text evidence="1">The sequence shown here is derived from an EMBL/GenBank/DDBJ whole genome shotgun (WGS) entry which is preliminary data.</text>
</comment>
<dbReference type="SUPFAM" id="SSF51126">
    <property type="entry name" value="Pectin lyase-like"/>
    <property type="match status" value="1"/>
</dbReference>
<dbReference type="Proteomes" id="UP000266633">
    <property type="component" value="Unassembled WGS sequence"/>
</dbReference>